<sequence>MRYIIRSGPQVYQAGTPQDALALGEQMAAERMEDVWIIDQEPPAVISSLETLRYALKDVVQQSQAESRDATSNKPG</sequence>
<organism evidence="1 2">
    <name type="scientific">Bradyrhizobium frederickii</name>
    <dbReference type="NCBI Taxonomy" id="2560054"/>
    <lineage>
        <taxon>Bacteria</taxon>
        <taxon>Pseudomonadati</taxon>
        <taxon>Pseudomonadota</taxon>
        <taxon>Alphaproteobacteria</taxon>
        <taxon>Hyphomicrobiales</taxon>
        <taxon>Nitrobacteraceae</taxon>
        <taxon>Bradyrhizobium</taxon>
    </lineage>
</organism>
<dbReference type="Proteomes" id="UP000298225">
    <property type="component" value="Unassembled WGS sequence"/>
</dbReference>
<accession>A0A4Y9KR21</accession>
<proteinExistence type="predicted"/>
<name>A0A4Y9KR21_9BRAD</name>
<dbReference type="RefSeq" id="WP_135171800.1">
    <property type="nucleotide sequence ID" value="NZ_SPQU01000078.1"/>
</dbReference>
<reference evidence="1 2" key="1">
    <citation type="submission" date="2019-03" db="EMBL/GenBank/DDBJ databases">
        <title>Bradyrhizobium strains diversity isolated from Chamaecrista fasciculata.</title>
        <authorList>
            <person name="Urquiaga M.C.O."/>
            <person name="Hungria M."/>
            <person name="Delamuta J.R.M."/>
        </authorList>
    </citation>
    <scope>NUCLEOTIDE SEQUENCE [LARGE SCALE GENOMIC DNA]</scope>
    <source>
        <strain evidence="1 2">CNPSo 3424</strain>
    </source>
</reference>
<dbReference type="OrthoDB" id="9902539at2"/>
<gene>
    <name evidence="1" type="ORF">E4K66_39300</name>
</gene>
<dbReference type="AlphaFoldDB" id="A0A4Y9KR21"/>
<protein>
    <submittedName>
        <fullName evidence="1">Uncharacterized protein</fullName>
    </submittedName>
</protein>
<keyword evidence="2" id="KW-1185">Reference proteome</keyword>
<comment type="caution">
    <text evidence="1">The sequence shown here is derived from an EMBL/GenBank/DDBJ whole genome shotgun (WGS) entry which is preliminary data.</text>
</comment>
<dbReference type="EMBL" id="SPQU01000078">
    <property type="protein sequence ID" value="TFV28161.1"/>
    <property type="molecule type" value="Genomic_DNA"/>
</dbReference>
<evidence type="ECO:0000313" key="1">
    <source>
        <dbReference type="EMBL" id="TFV28161.1"/>
    </source>
</evidence>
<evidence type="ECO:0000313" key="2">
    <source>
        <dbReference type="Proteomes" id="UP000298225"/>
    </source>
</evidence>